<evidence type="ECO:0000313" key="2">
    <source>
        <dbReference type="EMBL" id="QYD69022.1"/>
    </source>
</evidence>
<gene>
    <name evidence="2" type="ORF">KZJ38_01070</name>
</gene>
<reference evidence="2 3" key="1">
    <citation type="submission" date="2021-07" db="EMBL/GenBank/DDBJ databases">
        <title>Paraburkholderia edwinii protects Aspergillus sp. from phenazines by acting as a toxin sponge.</title>
        <authorList>
            <person name="Dahlstrom K.M."/>
            <person name="Newman D.K."/>
        </authorList>
    </citation>
    <scope>NUCLEOTIDE SEQUENCE [LARGE SCALE GENOMIC DNA]</scope>
    <source>
        <strain evidence="2 3">Pe01</strain>
    </source>
</reference>
<feature type="region of interest" description="Disordered" evidence="1">
    <location>
        <begin position="154"/>
        <end position="173"/>
    </location>
</feature>
<proteinExistence type="predicted"/>
<sequence length="409" mass="47224">MASNLSWLDHDAAAAQRSLHILSFFDEREARDELGIGGIRDSIADQLFPRTSTIQTRLRYVFFVPWLFNQLESKSTASSAFPGAARNAEIRLLKELIENTSADEPGVIGRDAGKALKRLPSSVYWAALGSWDMRRTRVSLQQYFSLADRRHTMQRTRRKRDDNEDHDGDPASSAWDTQLVKLCPEDFPLGVNLKLTREEAEFLLDRWCKQHPDSLLTWLARDLSEGRAMTEVDYIWNHPRRHDFPREIQPLIDDARRFNVLMHGAALLYNLLLAELEPRRVDSVDLAEQYREQLNAWAANKLPACDAWDLDAFWKRVIDKGHSISGATQEFVQTWLDRALREHTQIDESQACRKLIEAREIKLKDKRSRFTNMAARSQWGGRAGLVPLGYRWPVASNFLREWHEGWSAA</sequence>
<organism evidence="2 3">
    <name type="scientific">Paraburkholderia edwinii</name>
    <dbReference type="NCBI Taxonomy" id="2861782"/>
    <lineage>
        <taxon>Bacteria</taxon>
        <taxon>Pseudomonadati</taxon>
        <taxon>Pseudomonadota</taxon>
        <taxon>Betaproteobacteria</taxon>
        <taxon>Burkholderiales</taxon>
        <taxon>Burkholderiaceae</taxon>
        <taxon>Paraburkholderia</taxon>
    </lineage>
</organism>
<evidence type="ECO:0008006" key="4">
    <source>
        <dbReference type="Google" id="ProtNLM"/>
    </source>
</evidence>
<evidence type="ECO:0000313" key="3">
    <source>
        <dbReference type="Proteomes" id="UP000826462"/>
    </source>
</evidence>
<keyword evidence="3" id="KW-1185">Reference proteome</keyword>
<dbReference type="Pfam" id="PF19888">
    <property type="entry name" value="DUF6361"/>
    <property type="match status" value="1"/>
</dbReference>
<dbReference type="RefSeq" id="WP_219798397.1">
    <property type="nucleotide sequence ID" value="NZ_CP080095.1"/>
</dbReference>
<dbReference type="EMBL" id="CP080095">
    <property type="protein sequence ID" value="QYD69022.1"/>
    <property type="molecule type" value="Genomic_DNA"/>
</dbReference>
<protein>
    <recommendedName>
        <fullName evidence="4">EH signature protein</fullName>
    </recommendedName>
</protein>
<dbReference type="InterPro" id="IPR045941">
    <property type="entry name" value="DUF6361"/>
</dbReference>
<accession>A0ABX8UL12</accession>
<name>A0ABX8UL12_9BURK</name>
<dbReference type="Proteomes" id="UP000826462">
    <property type="component" value="Chromosome 1"/>
</dbReference>
<evidence type="ECO:0000256" key="1">
    <source>
        <dbReference type="SAM" id="MobiDB-lite"/>
    </source>
</evidence>